<dbReference type="AlphaFoldDB" id="A0A7X0NEY4"/>
<evidence type="ECO:0000313" key="1">
    <source>
        <dbReference type="EMBL" id="MBB6542061.1"/>
    </source>
</evidence>
<gene>
    <name evidence="1" type="ORF">HNQ55_000536</name>
</gene>
<dbReference type="Proteomes" id="UP000537141">
    <property type="component" value="Unassembled WGS sequence"/>
</dbReference>
<name>A0A7X0NEY4_9GAMM</name>
<dbReference type="Pfam" id="PF04325">
    <property type="entry name" value="DUF465"/>
    <property type="match status" value="1"/>
</dbReference>
<dbReference type="EMBL" id="JACHHU010000002">
    <property type="protein sequence ID" value="MBB6542061.1"/>
    <property type="molecule type" value="Genomic_DNA"/>
</dbReference>
<dbReference type="Gene3D" id="6.10.280.50">
    <property type="match status" value="1"/>
</dbReference>
<dbReference type="InterPro" id="IPR038444">
    <property type="entry name" value="DUF465_sf"/>
</dbReference>
<keyword evidence="2" id="KW-1185">Reference proteome</keyword>
<dbReference type="InterPro" id="IPR007420">
    <property type="entry name" value="DUF465"/>
</dbReference>
<evidence type="ECO:0000313" key="2">
    <source>
        <dbReference type="Proteomes" id="UP000537141"/>
    </source>
</evidence>
<comment type="caution">
    <text evidence="1">The sequence shown here is derived from an EMBL/GenBank/DDBJ whole genome shotgun (WGS) entry which is preliminary data.</text>
</comment>
<organism evidence="1 2">
    <name type="scientific">Thalassotalea piscium</name>
    <dbReference type="NCBI Taxonomy" id="1230533"/>
    <lineage>
        <taxon>Bacteria</taxon>
        <taxon>Pseudomonadati</taxon>
        <taxon>Pseudomonadota</taxon>
        <taxon>Gammaproteobacteria</taxon>
        <taxon>Alteromonadales</taxon>
        <taxon>Colwelliaceae</taxon>
        <taxon>Thalassotalea</taxon>
    </lineage>
</organism>
<proteinExistence type="predicted"/>
<dbReference type="RefSeq" id="WP_221435118.1">
    <property type="nucleotide sequence ID" value="NZ_AP027362.1"/>
</dbReference>
<protein>
    <recommendedName>
        <fullName evidence="3">DUF465 domain-containing protein</fullName>
    </recommendedName>
</protein>
<evidence type="ECO:0008006" key="3">
    <source>
        <dbReference type="Google" id="ProtNLM"/>
    </source>
</evidence>
<reference evidence="1 2" key="1">
    <citation type="submission" date="2020-08" db="EMBL/GenBank/DDBJ databases">
        <title>Genomic Encyclopedia of Type Strains, Phase IV (KMG-IV): sequencing the most valuable type-strain genomes for metagenomic binning, comparative biology and taxonomic classification.</title>
        <authorList>
            <person name="Goeker M."/>
        </authorList>
    </citation>
    <scope>NUCLEOTIDE SEQUENCE [LARGE SCALE GENOMIC DNA]</scope>
    <source>
        <strain evidence="1 2">DSM 26287</strain>
    </source>
</reference>
<sequence>MIEKHDLHHELPEFEQAIHELKMNNAHFSRLFKEYHALDHEVRRIEQGVENTTDEYLNSNKKQRLHLKDQLLAMLMKSKNTG</sequence>
<accession>A0A7X0NEY4</accession>